<dbReference type="PANTHER" id="PTHR35788:SF1">
    <property type="entry name" value="EXPORTED PROTEIN"/>
    <property type="match status" value="1"/>
</dbReference>
<keyword evidence="3" id="KW-1185">Reference proteome</keyword>
<dbReference type="OrthoDB" id="9797191at2"/>
<dbReference type="InterPro" id="IPR052913">
    <property type="entry name" value="Glycopeptide_resist_protein"/>
</dbReference>
<dbReference type="EMBL" id="FQWX01000017">
    <property type="protein sequence ID" value="SHH06731.1"/>
    <property type="molecule type" value="Genomic_DNA"/>
</dbReference>
<gene>
    <name evidence="2" type="ORF">SAMN04488530_11712</name>
</gene>
<dbReference type="Pfam" id="PF12229">
    <property type="entry name" value="PG_binding_4"/>
    <property type="match status" value="1"/>
</dbReference>
<dbReference type="InterPro" id="IPR007391">
    <property type="entry name" value="Vancomycin_resist_VanW"/>
</dbReference>
<dbReference type="InterPro" id="IPR022029">
    <property type="entry name" value="YoaR-like_PG-bd"/>
</dbReference>
<dbReference type="Proteomes" id="UP000243255">
    <property type="component" value="Unassembled WGS sequence"/>
</dbReference>
<dbReference type="PANTHER" id="PTHR35788">
    <property type="entry name" value="EXPORTED PROTEIN-RELATED"/>
    <property type="match status" value="1"/>
</dbReference>
<dbReference type="RefSeq" id="WP_073126267.1">
    <property type="nucleotide sequence ID" value="NZ_BAABCH010000096.1"/>
</dbReference>
<dbReference type="AlphaFoldDB" id="A0A1M5PYW0"/>
<protein>
    <submittedName>
        <fullName evidence="2">Putative peptidoglycan binding domain-containing protein</fullName>
    </submittedName>
</protein>
<sequence>MLKSKGTINKFMCLLCLFIVLTLSTGFGYSSEKGKISRNIYIQDVYVGSMGLDEARKKLNDKYKIGPILIKYNDNKWTINPSDINLDYNIEESLMQAYKYTRTDNKLENIKRYIDLSFNQPQKIYLRATYDELKLTKYLEKISRTINIDVEEANIKINDSGEFKRIPSKDGLEVDVVKLKEEIYKMIRKKSISKKALDAPVKVVKPKITTKDVESIDSILGKYSTSFNENNARGNNIHIAGKSSSDKIIMPQEIFSYNKSTGSRTSSNGYKPAKVIVGGKYVNGEGGGVCQVSTTIYNAALLAALPIEEVHNHTFPSRYAPRGKDAAVSYGYTDLKFKNPYSHPIYIKNIVSNGAITSMIYGSSQDKERVFIKTEEQYKNDNLVVKTYRIYLDEENNKIREELVSTSKYKTKH</sequence>
<reference evidence="3" key="1">
    <citation type="submission" date="2016-11" db="EMBL/GenBank/DDBJ databases">
        <authorList>
            <person name="Varghese N."/>
            <person name="Submissions S."/>
        </authorList>
    </citation>
    <scope>NUCLEOTIDE SEQUENCE [LARGE SCALE GENOMIC DNA]</scope>
    <source>
        <strain evidence="3">DSM 2635</strain>
    </source>
</reference>
<name>A0A1M5PYW0_9FIRM</name>
<accession>A0A1M5PYW0</accession>
<dbReference type="Pfam" id="PF04294">
    <property type="entry name" value="VanW"/>
    <property type="match status" value="1"/>
</dbReference>
<evidence type="ECO:0000313" key="2">
    <source>
        <dbReference type="EMBL" id="SHH06731.1"/>
    </source>
</evidence>
<organism evidence="2 3">
    <name type="scientific">Asaccharospora irregularis DSM 2635</name>
    <dbReference type="NCBI Taxonomy" id="1121321"/>
    <lineage>
        <taxon>Bacteria</taxon>
        <taxon>Bacillati</taxon>
        <taxon>Bacillota</taxon>
        <taxon>Clostridia</taxon>
        <taxon>Peptostreptococcales</taxon>
        <taxon>Peptostreptococcaceae</taxon>
        <taxon>Asaccharospora</taxon>
    </lineage>
</organism>
<evidence type="ECO:0000313" key="3">
    <source>
        <dbReference type="Proteomes" id="UP000243255"/>
    </source>
</evidence>
<proteinExistence type="predicted"/>
<dbReference type="STRING" id="1121321.SAMN04488530_11712"/>
<feature type="domain" description="YoaR-like putative peptidoglycan binding" evidence="1">
    <location>
        <begin position="77"/>
        <end position="190"/>
    </location>
</feature>
<evidence type="ECO:0000259" key="1">
    <source>
        <dbReference type="Pfam" id="PF12229"/>
    </source>
</evidence>